<evidence type="ECO:0000256" key="1">
    <source>
        <dbReference type="SAM" id="MobiDB-lite"/>
    </source>
</evidence>
<dbReference type="EnsemblPlants" id="KEH43374">
    <property type="protein sequence ID" value="KEH43374"/>
    <property type="gene ID" value="MTR_1g090950"/>
</dbReference>
<feature type="compositionally biased region" description="Low complexity" evidence="1">
    <location>
        <begin position="42"/>
        <end position="54"/>
    </location>
</feature>
<evidence type="ECO:0000313" key="3">
    <source>
        <dbReference type="EnsemblPlants" id="KEH43374"/>
    </source>
</evidence>
<protein>
    <submittedName>
        <fullName evidence="2 3">Uncharacterized protein</fullName>
    </submittedName>
</protein>
<gene>
    <name evidence="2" type="ordered locus">MTR_1g090950</name>
</gene>
<dbReference type="AlphaFoldDB" id="A0A072VN26"/>
<keyword evidence="4" id="KW-1185">Reference proteome</keyword>
<evidence type="ECO:0000313" key="2">
    <source>
        <dbReference type="EMBL" id="KEH43374.1"/>
    </source>
</evidence>
<dbReference type="HOGENOM" id="CLU_3053337_0_0_1"/>
<reference evidence="2 4" key="1">
    <citation type="journal article" date="2011" name="Nature">
        <title>The Medicago genome provides insight into the evolution of rhizobial symbioses.</title>
        <authorList>
            <person name="Young N.D."/>
            <person name="Debelle F."/>
            <person name="Oldroyd G.E."/>
            <person name="Geurts R."/>
            <person name="Cannon S.B."/>
            <person name="Udvardi M.K."/>
            <person name="Benedito V.A."/>
            <person name="Mayer K.F."/>
            <person name="Gouzy J."/>
            <person name="Schoof H."/>
            <person name="Van de Peer Y."/>
            <person name="Proost S."/>
            <person name="Cook D.R."/>
            <person name="Meyers B.C."/>
            <person name="Spannagl M."/>
            <person name="Cheung F."/>
            <person name="De Mita S."/>
            <person name="Krishnakumar V."/>
            <person name="Gundlach H."/>
            <person name="Zhou S."/>
            <person name="Mudge J."/>
            <person name="Bharti A.K."/>
            <person name="Murray J.D."/>
            <person name="Naoumkina M.A."/>
            <person name="Rosen B."/>
            <person name="Silverstein K.A."/>
            <person name="Tang H."/>
            <person name="Rombauts S."/>
            <person name="Zhao P.X."/>
            <person name="Zhou P."/>
            <person name="Barbe V."/>
            <person name="Bardou P."/>
            <person name="Bechner M."/>
            <person name="Bellec A."/>
            <person name="Berger A."/>
            <person name="Berges H."/>
            <person name="Bidwell S."/>
            <person name="Bisseling T."/>
            <person name="Choisne N."/>
            <person name="Couloux A."/>
            <person name="Denny R."/>
            <person name="Deshpande S."/>
            <person name="Dai X."/>
            <person name="Doyle J.J."/>
            <person name="Dudez A.M."/>
            <person name="Farmer A.D."/>
            <person name="Fouteau S."/>
            <person name="Franken C."/>
            <person name="Gibelin C."/>
            <person name="Gish J."/>
            <person name="Goldstein S."/>
            <person name="Gonzalez A.J."/>
            <person name="Green P.J."/>
            <person name="Hallab A."/>
            <person name="Hartog M."/>
            <person name="Hua A."/>
            <person name="Humphray S.J."/>
            <person name="Jeong D.H."/>
            <person name="Jing Y."/>
            <person name="Jocker A."/>
            <person name="Kenton S.M."/>
            <person name="Kim D.J."/>
            <person name="Klee K."/>
            <person name="Lai H."/>
            <person name="Lang C."/>
            <person name="Lin S."/>
            <person name="Macmil S.L."/>
            <person name="Magdelenat G."/>
            <person name="Matthews L."/>
            <person name="McCorrison J."/>
            <person name="Monaghan E.L."/>
            <person name="Mun J.H."/>
            <person name="Najar F.Z."/>
            <person name="Nicholson C."/>
            <person name="Noirot C."/>
            <person name="O'Bleness M."/>
            <person name="Paule C.R."/>
            <person name="Poulain J."/>
            <person name="Prion F."/>
            <person name="Qin B."/>
            <person name="Qu C."/>
            <person name="Retzel E.F."/>
            <person name="Riddle C."/>
            <person name="Sallet E."/>
            <person name="Samain S."/>
            <person name="Samson N."/>
            <person name="Sanders I."/>
            <person name="Saurat O."/>
            <person name="Scarpelli C."/>
            <person name="Schiex T."/>
            <person name="Segurens B."/>
            <person name="Severin A.J."/>
            <person name="Sherrier D.J."/>
            <person name="Shi R."/>
            <person name="Sims S."/>
            <person name="Singer S.R."/>
            <person name="Sinharoy S."/>
            <person name="Sterck L."/>
            <person name="Viollet A."/>
            <person name="Wang B.B."/>
            <person name="Wang K."/>
            <person name="Wang M."/>
            <person name="Wang X."/>
            <person name="Warfsmann J."/>
            <person name="Weissenbach J."/>
            <person name="White D.D."/>
            <person name="White J.D."/>
            <person name="Wiley G.B."/>
            <person name="Wincker P."/>
            <person name="Xing Y."/>
            <person name="Yang L."/>
            <person name="Yao Z."/>
            <person name="Ying F."/>
            <person name="Zhai J."/>
            <person name="Zhou L."/>
            <person name="Zuber A."/>
            <person name="Denarie J."/>
            <person name="Dixon R.A."/>
            <person name="May G.D."/>
            <person name="Schwartz D.C."/>
            <person name="Rogers J."/>
            <person name="Quetier F."/>
            <person name="Town C.D."/>
            <person name="Roe B.A."/>
        </authorList>
    </citation>
    <scope>NUCLEOTIDE SEQUENCE [LARGE SCALE GENOMIC DNA]</scope>
    <source>
        <strain evidence="2">A17</strain>
        <strain evidence="3 4">cv. Jemalong A17</strain>
    </source>
</reference>
<feature type="region of interest" description="Disordered" evidence="1">
    <location>
        <begin position="35"/>
        <end position="54"/>
    </location>
</feature>
<name>A0A072VN26_MEDTR</name>
<dbReference type="Proteomes" id="UP000002051">
    <property type="component" value="Unassembled WGS sequence"/>
</dbReference>
<accession>A0A072VN26</accession>
<reference evidence="2 4" key="2">
    <citation type="journal article" date="2014" name="BMC Genomics">
        <title>An improved genome release (version Mt4.0) for the model legume Medicago truncatula.</title>
        <authorList>
            <person name="Tang H."/>
            <person name="Krishnakumar V."/>
            <person name="Bidwell S."/>
            <person name="Rosen B."/>
            <person name="Chan A."/>
            <person name="Zhou S."/>
            <person name="Gentzbittel L."/>
            <person name="Childs K.L."/>
            <person name="Yandell M."/>
            <person name="Gundlach H."/>
            <person name="Mayer K.F."/>
            <person name="Schwartz D.C."/>
            <person name="Town C.D."/>
        </authorList>
    </citation>
    <scope>GENOME REANNOTATION</scope>
    <source>
        <strain evidence="2">A17</strain>
        <strain evidence="3 4">cv. Jemalong A17</strain>
    </source>
</reference>
<organism evidence="2 4">
    <name type="scientific">Medicago truncatula</name>
    <name type="common">Barrel medic</name>
    <name type="synonym">Medicago tribuloides</name>
    <dbReference type="NCBI Taxonomy" id="3880"/>
    <lineage>
        <taxon>Eukaryota</taxon>
        <taxon>Viridiplantae</taxon>
        <taxon>Streptophyta</taxon>
        <taxon>Embryophyta</taxon>
        <taxon>Tracheophyta</taxon>
        <taxon>Spermatophyta</taxon>
        <taxon>Magnoliopsida</taxon>
        <taxon>eudicotyledons</taxon>
        <taxon>Gunneridae</taxon>
        <taxon>Pentapetalae</taxon>
        <taxon>rosids</taxon>
        <taxon>fabids</taxon>
        <taxon>Fabales</taxon>
        <taxon>Fabaceae</taxon>
        <taxon>Papilionoideae</taxon>
        <taxon>50 kb inversion clade</taxon>
        <taxon>NPAAA clade</taxon>
        <taxon>Hologalegina</taxon>
        <taxon>IRL clade</taxon>
        <taxon>Trifolieae</taxon>
        <taxon>Medicago</taxon>
    </lineage>
</organism>
<proteinExistence type="predicted"/>
<sequence>MTIGRSTIVQVFDACNASGSDFMACCIVGLNKNKNIAEPKNPKSSKTTSPATSS</sequence>
<reference evidence="3" key="3">
    <citation type="submission" date="2015-04" db="UniProtKB">
        <authorList>
            <consortium name="EnsemblPlants"/>
        </authorList>
    </citation>
    <scope>IDENTIFICATION</scope>
    <source>
        <strain evidence="3">cv. Jemalong A17</strain>
    </source>
</reference>
<dbReference type="EMBL" id="CM001217">
    <property type="protein sequence ID" value="KEH43374.1"/>
    <property type="molecule type" value="Genomic_DNA"/>
</dbReference>
<evidence type="ECO:0000313" key="4">
    <source>
        <dbReference type="Proteomes" id="UP000002051"/>
    </source>
</evidence>